<accession>A0ABY7F899</accession>
<keyword evidence="2" id="KW-0472">Membrane</keyword>
<proteinExistence type="predicted"/>
<organism evidence="3 4">
    <name type="scientific">Mya arenaria</name>
    <name type="common">Soft-shell clam</name>
    <dbReference type="NCBI Taxonomy" id="6604"/>
    <lineage>
        <taxon>Eukaryota</taxon>
        <taxon>Metazoa</taxon>
        <taxon>Spiralia</taxon>
        <taxon>Lophotrochozoa</taxon>
        <taxon>Mollusca</taxon>
        <taxon>Bivalvia</taxon>
        <taxon>Autobranchia</taxon>
        <taxon>Heteroconchia</taxon>
        <taxon>Euheterodonta</taxon>
        <taxon>Imparidentia</taxon>
        <taxon>Neoheterodontei</taxon>
        <taxon>Myida</taxon>
        <taxon>Myoidea</taxon>
        <taxon>Myidae</taxon>
        <taxon>Mya</taxon>
    </lineage>
</organism>
<feature type="transmembrane region" description="Helical" evidence="2">
    <location>
        <begin position="9"/>
        <end position="26"/>
    </location>
</feature>
<feature type="compositionally biased region" description="Polar residues" evidence="1">
    <location>
        <begin position="55"/>
        <end position="65"/>
    </location>
</feature>
<reference evidence="3" key="1">
    <citation type="submission" date="2022-11" db="EMBL/GenBank/DDBJ databases">
        <title>Centuries of genome instability and evolution in soft-shell clam transmissible cancer (bioRxiv).</title>
        <authorList>
            <person name="Hart S.F.M."/>
            <person name="Yonemitsu M.A."/>
            <person name="Giersch R.M."/>
            <person name="Beal B.F."/>
            <person name="Arriagada G."/>
            <person name="Davis B.W."/>
            <person name="Ostrander E.A."/>
            <person name="Goff S.P."/>
            <person name="Metzger M.J."/>
        </authorList>
    </citation>
    <scope>NUCLEOTIDE SEQUENCE</scope>
    <source>
        <strain evidence="3">MELC-2E11</strain>
        <tissue evidence="3">Siphon/mantle</tissue>
    </source>
</reference>
<protein>
    <submittedName>
        <fullName evidence="3">Uncharacterized protein</fullName>
    </submittedName>
</protein>
<gene>
    <name evidence="3" type="ORF">MAR_000231</name>
</gene>
<keyword evidence="4" id="KW-1185">Reference proteome</keyword>
<evidence type="ECO:0000256" key="2">
    <source>
        <dbReference type="SAM" id="Phobius"/>
    </source>
</evidence>
<feature type="region of interest" description="Disordered" evidence="1">
    <location>
        <begin position="53"/>
        <end position="104"/>
    </location>
</feature>
<sequence>MHWFKHSEGYLFLGLIMMMVLLAAIYDVPELNLGFHLYLKSDEVDGERVRLNKAAGNSTSTQRYTQHVDEDEGATEVTGASSQYSGIHSFPRPQATLTDTTESQ</sequence>
<evidence type="ECO:0000313" key="3">
    <source>
        <dbReference type="EMBL" id="WAR18393.1"/>
    </source>
</evidence>
<evidence type="ECO:0000256" key="1">
    <source>
        <dbReference type="SAM" id="MobiDB-lite"/>
    </source>
</evidence>
<dbReference type="Proteomes" id="UP001164746">
    <property type="component" value="Chromosome 11"/>
</dbReference>
<keyword evidence="2" id="KW-1133">Transmembrane helix</keyword>
<feature type="compositionally biased region" description="Polar residues" evidence="1">
    <location>
        <begin position="95"/>
        <end position="104"/>
    </location>
</feature>
<dbReference type="EMBL" id="CP111022">
    <property type="protein sequence ID" value="WAR18393.1"/>
    <property type="molecule type" value="Genomic_DNA"/>
</dbReference>
<name>A0ABY7F899_MYAAR</name>
<evidence type="ECO:0000313" key="4">
    <source>
        <dbReference type="Proteomes" id="UP001164746"/>
    </source>
</evidence>
<keyword evidence="2" id="KW-0812">Transmembrane</keyword>